<feature type="binding site" evidence="14">
    <location>
        <position position="54"/>
    </location>
    <ligand>
        <name>ATP</name>
        <dbReference type="ChEBI" id="CHEBI:30616"/>
    </ligand>
</feature>
<dbReference type="RefSeq" id="WP_034546413.1">
    <property type="nucleotide sequence ID" value="NZ_CAUPJO010000001.1"/>
</dbReference>
<name>A0A2U1E4V6_9FIRM</name>
<dbReference type="InterPro" id="IPR005145">
    <property type="entry name" value="Sua5_C"/>
</dbReference>
<feature type="binding site" evidence="14">
    <location>
        <position position="31"/>
    </location>
    <ligand>
        <name>L-threonine</name>
        <dbReference type="ChEBI" id="CHEBI:57926"/>
    </ligand>
</feature>
<reference evidence="16 17" key="1">
    <citation type="submission" date="2018-04" db="EMBL/GenBank/DDBJ databases">
        <title>Genomic Encyclopedia of Type Strains, Phase IV (KMG-IV): sequencing the most valuable type-strain genomes for metagenomic binning, comparative biology and taxonomic classification.</title>
        <authorList>
            <person name="Goeker M."/>
        </authorList>
    </citation>
    <scope>NUCLEOTIDE SEQUENCE [LARGE SCALE GENOMIC DNA]</scope>
    <source>
        <strain evidence="16 17">DSM 20705</strain>
    </source>
</reference>
<dbReference type="NCBIfam" id="TIGR00057">
    <property type="entry name" value="L-threonylcarbamoyladenylate synthase"/>
    <property type="match status" value="1"/>
</dbReference>
<evidence type="ECO:0000256" key="7">
    <source>
        <dbReference type="ARBA" id="ARBA00022694"/>
    </source>
</evidence>
<evidence type="ECO:0000256" key="1">
    <source>
        <dbReference type="ARBA" id="ARBA00004496"/>
    </source>
</evidence>
<dbReference type="InterPro" id="IPR010923">
    <property type="entry name" value="T(6)A37_SUA5"/>
</dbReference>
<evidence type="ECO:0000256" key="3">
    <source>
        <dbReference type="ARBA" id="ARBA00012584"/>
    </source>
</evidence>
<dbReference type="PANTHER" id="PTHR17490:SF16">
    <property type="entry name" value="THREONYLCARBAMOYL-AMP SYNTHASE"/>
    <property type="match status" value="1"/>
</dbReference>
<keyword evidence="7 13" id="KW-0819">tRNA processing</keyword>
<keyword evidence="10 13" id="KW-0067">ATP-binding</keyword>
<dbReference type="GO" id="GO:0000049">
    <property type="term" value="F:tRNA binding"/>
    <property type="evidence" value="ECO:0007669"/>
    <property type="project" value="TreeGrafter"/>
</dbReference>
<dbReference type="GO" id="GO:0003725">
    <property type="term" value="F:double-stranded RNA binding"/>
    <property type="evidence" value="ECO:0007669"/>
    <property type="project" value="UniProtKB-UniRule"/>
</dbReference>
<dbReference type="SUPFAM" id="SSF55821">
    <property type="entry name" value="YrdC/RibB"/>
    <property type="match status" value="1"/>
</dbReference>
<dbReference type="InterPro" id="IPR006070">
    <property type="entry name" value="Sua5-like_dom"/>
</dbReference>
<dbReference type="GO" id="GO:0008033">
    <property type="term" value="P:tRNA processing"/>
    <property type="evidence" value="ECO:0007669"/>
    <property type="project" value="UniProtKB-KW"/>
</dbReference>
<accession>A0A2U1E4V6</accession>
<organism evidence="16 17">
    <name type="scientific">Ezakiella coagulans</name>
    <dbReference type="NCBI Taxonomy" id="46507"/>
    <lineage>
        <taxon>Bacteria</taxon>
        <taxon>Bacillati</taxon>
        <taxon>Bacillota</taxon>
        <taxon>Tissierellia</taxon>
        <taxon>Ezakiella</taxon>
    </lineage>
</organism>
<dbReference type="InterPro" id="IPR017945">
    <property type="entry name" value="DHBP_synth_RibB-like_a/b_dom"/>
</dbReference>
<dbReference type="FunFam" id="3.90.870.10:FF:000009">
    <property type="entry name" value="Threonylcarbamoyl-AMP synthase, putative"/>
    <property type="match status" value="1"/>
</dbReference>
<dbReference type="PIRSF" id="PIRSF004930">
    <property type="entry name" value="Tln_factor_SUA5"/>
    <property type="match status" value="1"/>
</dbReference>
<dbReference type="Proteomes" id="UP000245793">
    <property type="component" value="Unassembled WGS sequence"/>
</dbReference>
<dbReference type="InterPro" id="IPR038385">
    <property type="entry name" value="Sua5/YwlC_C"/>
</dbReference>
<feature type="binding site" evidence="14">
    <location>
        <position position="137"/>
    </location>
    <ligand>
        <name>L-threonine</name>
        <dbReference type="ChEBI" id="CHEBI:57926"/>
    </ligand>
</feature>
<keyword evidence="17" id="KW-1185">Reference proteome</keyword>
<dbReference type="GO" id="GO:0005524">
    <property type="term" value="F:ATP binding"/>
    <property type="evidence" value="ECO:0007669"/>
    <property type="project" value="UniProtKB-UniRule"/>
</dbReference>
<dbReference type="GO" id="GO:0006450">
    <property type="term" value="P:regulation of translational fidelity"/>
    <property type="evidence" value="ECO:0007669"/>
    <property type="project" value="TreeGrafter"/>
</dbReference>
<feature type="binding site" evidence="14">
    <location>
        <position position="177"/>
    </location>
    <ligand>
        <name>L-threonine</name>
        <dbReference type="ChEBI" id="CHEBI:57926"/>
    </ligand>
</feature>
<dbReference type="GO" id="GO:0061710">
    <property type="term" value="F:L-threonylcarbamoyladenylate synthase"/>
    <property type="evidence" value="ECO:0007669"/>
    <property type="project" value="UniProtKB-EC"/>
</dbReference>
<evidence type="ECO:0000256" key="10">
    <source>
        <dbReference type="ARBA" id="ARBA00022840"/>
    </source>
</evidence>
<keyword evidence="6 13" id="KW-0808">Transferase</keyword>
<evidence type="ECO:0000256" key="9">
    <source>
        <dbReference type="ARBA" id="ARBA00022741"/>
    </source>
</evidence>
<keyword evidence="8 13" id="KW-0548">Nucleotidyltransferase</keyword>
<protein>
    <recommendedName>
        <fullName evidence="4 13">Threonylcarbamoyl-AMP synthase</fullName>
        <shortName evidence="13">TC-AMP synthase</shortName>
        <ecNumber evidence="3 13">2.7.7.87</ecNumber>
    </recommendedName>
    <alternativeName>
        <fullName evidence="11 13">L-threonylcarbamoyladenylate synthase</fullName>
    </alternativeName>
</protein>
<dbReference type="AlphaFoldDB" id="A0A2U1E4V6"/>
<feature type="binding site" evidence="14">
    <location>
        <position position="58"/>
    </location>
    <ligand>
        <name>ATP</name>
        <dbReference type="ChEBI" id="CHEBI:30616"/>
    </ligand>
</feature>
<evidence type="ECO:0000256" key="5">
    <source>
        <dbReference type="ARBA" id="ARBA00022490"/>
    </source>
</evidence>
<feature type="binding site" evidence="14">
    <location>
        <position position="147"/>
    </location>
    <ligand>
        <name>ATP</name>
        <dbReference type="ChEBI" id="CHEBI:30616"/>
    </ligand>
</feature>
<feature type="binding site" evidence="14">
    <location>
        <position position="191"/>
    </location>
    <ligand>
        <name>ATP</name>
        <dbReference type="ChEBI" id="CHEBI:30616"/>
    </ligand>
</feature>
<dbReference type="Pfam" id="PF01300">
    <property type="entry name" value="Sua5_yciO_yrdC"/>
    <property type="match status" value="1"/>
</dbReference>
<evidence type="ECO:0000256" key="14">
    <source>
        <dbReference type="PIRSR" id="PIRSR004930-1"/>
    </source>
</evidence>
<evidence type="ECO:0000256" key="12">
    <source>
        <dbReference type="ARBA" id="ARBA00048366"/>
    </source>
</evidence>
<proteinExistence type="inferred from homology"/>
<evidence type="ECO:0000259" key="15">
    <source>
        <dbReference type="PROSITE" id="PS51163"/>
    </source>
</evidence>
<keyword evidence="9 13" id="KW-0547">Nucleotide-binding</keyword>
<comment type="caution">
    <text evidence="16">The sequence shown here is derived from an EMBL/GenBank/DDBJ whole genome shotgun (WGS) entry which is preliminary data.</text>
</comment>
<comment type="function">
    <text evidence="13">Required for the formation of a threonylcarbamoyl group on adenosine at position 37 (t(6)A37) in tRNAs that read codons beginning with adenine.</text>
</comment>
<dbReference type="Gene3D" id="3.40.50.11030">
    <property type="entry name" value="Threonylcarbamoyl-AMP synthase, C-terminal domain"/>
    <property type="match status" value="1"/>
</dbReference>
<evidence type="ECO:0000256" key="6">
    <source>
        <dbReference type="ARBA" id="ARBA00022679"/>
    </source>
</evidence>
<evidence type="ECO:0000256" key="11">
    <source>
        <dbReference type="ARBA" id="ARBA00029774"/>
    </source>
</evidence>
<evidence type="ECO:0000256" key="13">
    <source>
        <dbReference type="PIRNR" id="PIRNR004930"/>
    </source>
</evidence>
<comment type="catalytic activity">
    <reaction evidence="12 13">
        <text>L-threonine + hydrogencarbonate + ATP = L-threonylcarbamoyladenylate + diphosphate + H2O</text>
        <dbReference type="Rhea" id="RHEA:36407"/>
        <dbReference type="ChEBI" id="CHEBI:15377"/>
        <dbReference type="ChEBI" id="CHEBI:17544"/>
        <dbReference type="ChEBI" id="CHEBI:30616"/>
        <dbReference type="ChEBI" id="CHEBI:33019"/>
        <dbReference type="ChEBI" id="CHEBI:57926"/>
        <dbReference type="ChEBI" id="CHEBI:73682"/>
        <dbReference type="EC" id="2.7.7.87"/>
    </reaction>
</comment>
<feature type="binding site" evidence="14">
    <location>
        <position position="227"/>
    </location>
    <ligand>
        <name>ATP</name>
        <dbReference type="ChEBI" id="CHEBI:30616"/>
    </ligand>
</feature>
<feature type="binding site" evidence="14">
    <location>
        <position position="139"/>
    </location>
    <ligand>
        <name>ATP</name>
        <dbReference type="ChEBI" id="CHEBI:30616"/>
    </ligand>
</feature>
<feature type="binding site" evidence="14">
    <location>
        <position position="63"/>
    </location>
    <ligand>
        <name>ATP</name>
        <dbReference type="ChEBI" id="CHEBI:30616"/>
    </ligand>
</feature>
<dbReference type="PROSITE" id="PS51163">
    <property type="entry name" value="YRDC"/>
    <property type="match status" value="1"/>
</dbReference>
<feature type="binding site" evidence="14">
    <location>
        <position position="117"/>
    </location>
    <ligand>
        <name>L-threonine</name>
        <dbReference type="ChEBI" id="CHEBI:57926"/>
    </ligand>
</feature>
<evidence type="ECO:0000256" key="4">
    <source>
        <dbReference type="ARBA" id="ARBA00015492"/>
    </source>
</evidence>
<gene>
    <name evidence="16" type="ORF">C7381_103201</name>
</gene>
<sequence length="335" mass="37465">MSEVIEPNEEGIKRAAEIIKSGNIVAFPTETVYGLGANGFDSEAVKKIFEAKGRPGDNPLILHIAHKDDFDKIAKSYPSYVKVMMEKFWPGPLSMIVLANESVPKAVTAGLDTVAIRMPSLKLARDFIDACGVPIAAPSANISGRPSPTTFDDVYYDLSKKDVPIIKGDDTEIGLESTVVLCTSYPPIILRPGKITREEIAKEVGDCLIDMKTKDKPLSPGQKYGHYMASKPTVLMDIEPKDTDEYLDKLNLNGIYILSEQNRKRDNSIVIGDYEKPEEASHRYFHALRDADKMDGDIIIVQAFKKDRIGLALFERMMKSSKHRILEDKNEDWIW</sequence>
<comment type="subcellular location">
    <subcellularLocation>
        <location evidence="1 13">Cytoplasm</location>
    </subcellularLocation>
</comment>
<evidence type="ECO:0000256" key="8">
    <source>
        <dbReference type="ARBA" id="ARBA00022695"/>
    </source>
</evidence>
<keyword evidence="5 13" id="KW-0963">Cytoplasm</keyword>
<comment type="similarity">
    <text evidence="2 13">Belongs to the SUA5 family.</text>
</comment>
<dbReference type="Pfam" id="PF03481">
    <property type="entry name" value="Sua5_C"/>
    <property type="match status" value="1"/>
</dbReference>
<dbReference type="Gene3D" id="3.90.870.10">
    <property type="entry name" value="DHBP synthase"/>
    <property type="match status" value="1"/>
</dbReference>
<evidence type="ECO:0000313" key="16">
    <source>
        <dbReference type="EMBL" id="PVY94961.1"/>
    </source>
</evidence>
<feature type="domain" description="YrdC-like" evidence="15">
    <location>
        <begin position="9"/>
        <end position="195"/>
    </location>
</feature>
<feature type="binding site" evidence="14">
    <location>
        <position position="113"/>
    </location>
    <ligand>
        <name>ATP</name>
        <dbReference type="ChEBI" id="CHEBI:30616"/>
    </ligand>
</feature>
<evidence type="ECO:0000313" key="17">
    <source>
        <dbReference type="Proteomes" id="UP000245793"/>
    </source>
</evidence>
<dbReference type="GO" id="GO:0005737">
    <property type="term" value="C:cytoplasm"/>
    <property type="evidence" value="ECO:0007669"/>
    <property type="project" value="UniProtKB-SubCell"/>
</dbReference>
<dbReference type="PANTHER" id="PTHR17490">
    <property type="entry name" value="SUA5"/>
    <property type="match status" value="1"/>
</dbReference>
<dbReference type="EMBL" id="QEKV01000003">
    <property type="protein sequence ID" value="PVY94961.1"/>
    <property type="molecule type" value="Genomic_DNA"/>
</dbReference>
<dbReference type="EC" id="2.7.7.87" evidence="3 13"/>
<evidence type="ECO:0000256" key="2">
    <source>
        <dbReference type="ARBA" id="ARBA00007663"/>
    </source>
</evidence>
<dbReference type="InterPro" id="IPR050156">
    <property type="entry name" value="TC-AMP_synthase_SUA5"/>
</dbReference>